<evidence type="ECO:0000313" key="3">
    <source>
        <dbReference type="Proteomes" id="UP001530293"/>
    </source>
</evidence>
<evidence type="ECO:0000313" key="2">
    <source>
        <dbReference type="EMBL" id="KAL3765208.1"/>
    </source>
</evidence>
<sequence>MRALRRYASAAVIIQSVSISAFAPPLLGRSSNVNFPPLSAGPPIISNWRYESSKGTISGIVSNHPTIPDGDRITTSQVKNPGGVNENMIVETKSGSKYKLSNVAYGAIFPALEIRIAKEKEAVVAKNDAARLEAEIKSKAKAAQKPAQASNASRLASPSLISSSALRKLAKSKFSLTGTTVGADGKYLLAANPRQSSGRSAKIWTAYLSDPDMPGVPAGFDGGDASNVQQLTIKLSPDYERLQLENSNYNKVQSGLFSGRFVKKIEYIDSVPSNDRNLDGKVSALVIESGQCDLKALLSARKGMPLRGRALRDAAVSAGQCIQAVHSSNVVWTDLKTENFVLVNSDIFNKEVRDVDGSMGMPGVKGIDLESVVAKGGNPIDYTPEACPPEFAKALMGGYGEEFVLDYSYDMWSLGMMLYELSTGTAYFDKKSPSIVTKLLCADTFEVDVSKVPDDKLRDLIGKCLSVDPRKRPDITGFLLHPYFLTTGFGPISF</sequence>
<dbReference type="Proteomes" id="UP001530293">
    <property type="component" value="Unassembled WGS sequence"/>
</dbReference>
<feature type="domain" description="Protein kinase" evidence="1">
    <location>
        <begin position="189"/>
        <end position="484"/>
    </location>
</feature>
<organism evidence="2 3">
    <name type="scientific">Discostella pseudostelligera</name>
    <dbReference type="NCBI Taxonomy" id="259834"/>
    <lineage>
        <taxon>Eukaryota</taxon>
        <taxon>Sar</taxon>
        <taxon>Stramenopiles</taxon>
        <taxon>Ochrophyta</taxon>
        <taxon>Bacillariophyta</taxon>
        <taxon>Coscinodiscophyceae</taxon>
        <taxon>Thalassiosirophycidae</taxon>
        <taxon>Stephanodiscales</taxon>
        <taxon>Stephanodiscaceae</taxon>
        <taxon>Discostella</taxon>
    </lineage>
</organism>
<dbReference type="AlphaFoldDB" id="A0ABD3MN52"/>
<dbReference type="InterPro" id="IPR011009">
    <property type="entry name" value="Kinase-like_dom_sf"/>
</dbReference>
<name>A0ABD3MN52_9STRA</name>
<dbReference type="SMART" id="SM00220">
    <property type="entry name" value="S_TKc"/>
    <property type="match status" value="1"/>
</dbReference>
<dbReference type="PROSITE" id="PS50011">
    <property type="entry name" value="PROTEIN_KINASE_DOM"/>
    <property type="match status" value="1"/>
</dbReference>
<reference evidence="2 3" key="1">
    <citation type="submission" date="2024-10" db="EMBL/GenBank/DDBJ databases">
        <title>Updated reference genomes for cyclostephanoid diatoms.</title>
        <authorList>
            <person name="Roberts W.R."/>
            <person name="Alverson A.J."/>
        </authorList>
    </citation>
    <scope>NUCLEOTIDE SEQUENCE [LARGE SCALE GENOMIC DNA]</scope>
    <source>
        <strain evidence="2 3">AJA232-27</strain>
    </source>
</reference>
<dbReference type="SUPFAM" id="SSF56112">
    <property type="entry name" value="Protein kinase-like (PK-like)"/>
    <property type="match status" value="1"/>
</dbReference>
<dbReference type="Pfam" id="PF00069">
    <property type="entry name" value="Pkinase"/>
    <property type="match status" value="1"/>
</dbReference>
<keyword evidence="3" id="KW-1185">Reference proteome</keyword>
<comment type="caution">
    <text evidence="2">The sequence shown here is derived from an EMBL/GenBank/DDBJ whole genome shotgun (WGS) entry which is preliminary data.</text>
</comment>
<dbReference type="InterPro" id="IPR000719">
    <property type="entry name" value="Prot_kinase_dom"/>
</dbReference>
<accession>A0ABD3MN52</accession>
<protein>
    <recommendedName>
        <fullName evidence="1">Protein kinase domain-containing protein</fullName>
    </recommendedName>
</protein>
<proteinExistence type="predicted"/>
<dbReference type="EMBL" id="JALLBG020000097">
    <property type="protein sequence ID" value="KAL3765208.1"/>
    <property type="molecule type" value="Genomic_DNA"/>
</dbReference>
<dbReference type="Gene3D" id="1.10.510.10">
    <property type="entry name" value="Transferase(Phosphotransferase) domain 1"/>
    <property type="match status" value="1"/>
</dbReference>
<evidence type="ECO:0000259" key="1">
    <source>
        <dbReference type="PROSITE" id="PS50011"/>
    </source>
</evidence>
<dbReference type="PANTHER" id="PTHR24362">
    <property type="entry name" value="SERINE/THREONINE-PROTEIN KINASE NEK"/>
    <property type="match status" value="1"/>
</dbReference>
<gene>
    <name evidence="2" type="ORF">ACHAWU_010399</name>
</gene>
<dbReference type="PANTHER" id="PTHR24362:SF309">
    <property type="entry name" value="PROTEIN KINASE DOMAIN-CONTAINING PROTEIN"/>
    <property type="match status" value="1"/>
</dbReference>